<proteinExistence type="predicted"/>
<evidence type="ECO:0000313" key="3">
    <source>
        <dbReference type="Proteomes" id="UP001139493"/>
    </source>
</evidence>
<accession>A0A9X2JTC2</accession>
<dbReference type="Proteomes" id="UP001139493">
    <property type="component" value="Unassembled WGS sequence"/>
</dbReference>
<feature type="chain" id="PRO_5040930721" evidence="1">
    <location>
        <begin position="29"/>
        <end position="109"/>
    </location>
</feature>
<gene>
    <name evidence="2" type="ORF">APR03_000618</name>
</gene>
<evidence type="ECO:0000313" key="2">
    <source>
        <dbReference type="EMBL" id="MCP2263295.1"/>
    </source>
</evidence>
<reference evidence="2" key="1">
    <citation type="submission" date="2022-06" db="EMBL/GenBank/DDBJ databases">
        <title>Genomic Encyclopedia of Archaeal and Bacterial Type Strains, Phase II (KMG-II): from individual species to whole genera.</title>
        <authorList>
            <person name="Goeker M."/>
        </authorList>
    </citation>
    <scope>NUCLEOTIDE SEQUENCE</scope>
    <source>
        <strain evidence="2">DSM 26652</strain>
    </source>
</reference>
<evidence type="ECO:0000256" key="1">
    <source>
        <dbReference type="SAM" id="SignalP"/>
    </source>
</evidence>
<keyword evidence="1" id="KW-0732">Signal</keyword>
<dbReference type="RefSeq" id="WP_253832644.1">
    <property type="nucleotide sequence ID" value="NZ_JAMTCS010000001.1"/>
</dbReference>
<feature type="signal peptide" evidence="1">
    <location>
        <begin position="1"/>
        <end position="28"/>
    </location>
</feature>
<protein>
    <submittedName>
        <fullName evidence="2">Uncharacterized protein</fullName>
    </submittedName>
</protein>
<keyword evidence="3" id="KW-1185">Reference proteome</keyword>
<dbReference type="AlphaFoldDB" id="A0A9X2JTC2"/>
<organism evidence="2 3">
    <name type="scientific">Promicromonospora thailandica</name>
    <dbReference type="NCBI Taxonomy" id="765201"/>
    <lineage>
        <taxon>Bacteria</taxon>
        <taxon>Bacillati</taxon>
        <taxon>Actinomycetota</taxon>
        <taxon>Actinomycetes</taxon>
        <taxon>Micrococcales</taxon>
        <taxon>Promicromonosporaceae</taxon>
        <taxon>Promicromonospora</taxon>
    </lineage>
</organism>
<dbReference type="EMBL" id="JAMTCS010000001">
    <property type="protein sequence ID" value="MCP2263295.1"/>
    <property type="molecule type" value="Genomic_DNA"/>
</dbReference>
<sequence length="109" mass="11693">MNCTRKRLAAAALVLGGLLVLWMPAASATPFTEGINFFSGDLSGESATYAGTVEGCVVLPFVAHSELNYTDTAIRVFESTDCTGNARTFPGNDLHSFLRFDARSFEPIP</sequence>
<comment type="caution">
    <text evidence="2">The sequence shown here is derived from an EMBL/GenBank/DDBJ whole genome shotgun (WGS) entry which is preliminary data.</text>
</comment>
<name>A0A9X2JTC2_9MICO</name>